<dbReference type="AlphaFoldDB" id="A0AA47P8F6"/>
<evidence type="ECO:0000256" key="3">
    <source>
        <dbReference type="SAM" id="MobiDB-lite"/>
    </source>
</evidence>
<dbReference type="GO" id="GO:0007399">
    <property type="term" value="P:nervous system development"/>
    <property type="evidence" value="ECO:0007669"/>
    <property type="project" value="UniProtKB-KW"/>
</dbReference>
<evidence type="ECO:0000313" key="4">
    <source>
        <dbReference type="EMBL" id="KAK0150232.1"/>
    </source>
</evidence>
<feature type="region of interest" description="Disordered" evidence="3">
    <location>
        <begin position="500"/>
        <end position="558"/>
    </location>
</feature>
<keyword evidence="2" id="KW-0524">Neurogenesis</keyword>
<feature type="compositionally biased region" description="Low complexity" evidence="3">
    <location>
        <begin position="653"/>
        <end position="666"/>
    </location>
</feature>
<dbReference type="PANTHER" id="PTHR31785:SF2">
    <property type="entry name" value="UPF0524 PROTEIN C3ORF70"/>
    <property type="match status" value="1"/>
</dbReference>
<feature type="region of interest" description="Disordered" evidence="3">
    <location>
        <begin position="147"/>
        <end position="187"/>
    </location>
</feature>
<feature type="region of interest" description="Disordered" evidence="3">
    <location>
        <begin position="1"/>
        <end position="25"/>
    </location>
</feature>
<comment type="similarity">
    <text evidence="1">Belongs to the UPF0524 family.</text>
</comment>
<evidence type="ECO:0000256" key="1">
    <source>
        <dbReference type="ARBA" id="ARBA00010215"/>
    </source>
</evidence>
<feature type="compositionally biased region" description="Basic and acidic residues" evidence="3">
    <location>
        <begin position="524"/>
        <end position="548"/>
    </location>
</feature>
<comment type="caution">
    <text evidence="4">The sequence shown here is derived from an EMBL/GenBank/DDBJ whole genome shotgun (WGS) entry which is preliminary data.</text>
</comment>
<dbReference type="PANTHER" id="PTHR31785">
    <property type="entry name" value="UPF0524 PROTEIN C3ORF70"/>
    <property type="match status" value="1"/>
</dbReference>
<evidence type="ECO:0000313" key="5">
    <source>
        <dbReference type="Proteomes" id="UP001174136"/>
    </source>
</evidence>
<accession>A0AA47P8F6</accession>
<feature type="region of interest" description="Disordered" evidence="3">
    <location>
        <begin position="210"/>
        <end position="239"/>
    </location>
</feature>
<gene>
    <name evidence="4" type="ORF">N1851_008856</name>
</gene>
<dbReference type="Pfam" id="PF15823">
    <property type="entry name" value="UPF0524"/>
    <property type="match status" value="1"/>
</dbReference>
<dbReference type="Proteomes" id="UP001174136">
    <property type="component" value="Unassembled WGS sequence"/>
</dbReference>
<feature type="region of interest" description="Disordered" evidence="3">
    <location>
        <begin position="604"/>
        <end position="623"/>
    </location>
</feature>
<organism evidence="4 5">
    <name type="scientific">Merluccius polli</name>
    <name type="common">Benguela hake</name>
    <name type="synonym">Merluccius cadenati</name>
    <dbReference type="NCBI Taxonomy" id="89951"/>
    <lineage>
        <taxon>Eukaryota</taxon>
        <taxon>Metazoa</taxon>
        <taxon>Chordata</taxon>
        <taxon>Craniata</taxon>
        <taxon>Vertebrata</taxon>
        <taxon>Euteleostomi</taxon>
        <taxon>Actinopterygii</taxon>
        <taxon>Neopterygii</taxon>
        <taxon>Teleostei</taxon>
        <taxon>Neoteleostei</taxon>
        <taxon>Acanthomorphata</taxon>
        <taxon>Zeiogadaria</taxon>
        <taxon>Gadariae</taxon>
        <taxon>Gadiformes</taxon>
        <taxon>Gadoidei</taxon>
        <taxon>Merlucciidae</taxon>
        <taxon>Merluccius</taxon>
    </lineage>
</organism>
<feature type="region of interest" description="Disordered" evidence="3">
    <location>
        <begin position="430"/>
        <end position="449"/>
    </location>
</feature>
<feature type="compositionally biased region" description="Polar residues" evidence="3">
    <location>
        <begin position="1"/>
        <end position="11"/>
    </location>
</feature>
<protein>
    <submittedName>
        <fullName evidence="4">UPF0524 protein C3orf70 B</fullName>
    </submittedName>
</protein>
<proteinExistence type="inferred from homology"/>
<reference evidence="4" key="1">
    <citation type="journal article" date="2023" name="Front. Mar. Sci.">
        <title>A new Merluccius polli reference genome to investigate the effects of global change in West African waters.</title>
        <authorList>
            <person name="Mateo J.L."/>
            <person name="Blanco-Fernandez C."/>
            <person name="Garcia-Vazquez E."/>
            <person name="Machado-Schiaffino G."/>
        </authorList>
    </citation>
    <scope>NUCLEOTIDE SEQUENCE</scope>
    <source>
        <strain evidence="4">C29</strain>
        <tissue evidence="4">Fin</tissue>
    </source>
</reference>
<feature type="region of interest" description="Disordered" evidence="3">
    <location>
        <begin position="102"/>
        <end position="134"/>
    </location>
</feature>
<dbReference type="EMBL" id="JAOPHQ010001549">
    <property type="protein sequence ID" value="KAK0150232.1"/>
    <property type="molecule type" value="Genomic_DNA"/>
</dbReference>
<evidence type="ECO:0000256" key="2">
    <source>
        <dbReference type="ARBA" id="ARBA00022902"/>
    </source>
</evidence>
<sequence length="666" mass="71801">MLSGVQVNSEQVGLERKDAKRGPGKYVYQPMTNVLQLPSTPVPCGPGDHASSLSLSALLAERFLRTASCLASPTSEPGVGAAAGPSAEDYAVTRINGRAFYAPLARRPKTSRSSRPPANTAENAKPQNKAEHRRGLRACARSVLANQNAPLQGVTQARPPPQVSDQRSVGQKPASGPEDSGIPGADRTCEDLELNEEPDEQLGKVLNEEFDEGPQDLPPLPVSRSPQEEEEETDGLETTSCGAVRCGAKFLESHHSSTTGGGESFNLKSSLWKTLPVPWGAGCISPAFSLPWQCTPQVVPGLSLLGVQRGLHKHLEDTTPQNAVLRRSAPAPLIRGDSAPASLIGRALEAAPLLRPLGGDAAPAIFRLEALAVVQVAAAMHAKLRKNTSHVRRRDSVASSDLKTTICSGASWRLLYCSMQMLQLSCRGTSPRDTLARSRGNHNTCRRDSYHGYNNNHNLEETVTTVLRVPVAQGDDVIQRALQAVQWRRGAVLGRASFSFSPAPFPNRPSPHYDHTAPSSGDTQTDRRDRDRQTDRQDGDRQTADRYGECPQGKRNRGVELGGLQEGLEAGGIEATQQAHLLLVERRVKGHCAVGWSALSGETDRRVDRETGGEDRKTAGASENKHNILLIGSTTHNSAFSARANRLPSSNWTTPPTCRSSSRTWN</sequence>
<name>A0AA47P8F6_MERPO</name>
<dbReference type="InterPro" id="IPR029670">
    <property type="entry name" value="UPF0524_fam"/>
</dbReference>
<keyword evidence="5" id="KW-1185">Reference proteome</keyword>
<feature type="region of interest" description="Disordered" evidence="3">
    <location>
        <begin position="646"/>
        <end position="666"/>
    </location>
</feature>